<reference evidence="2" key="1">
    <citation type="submission" date="2017-09" db="EMBL/GenBank/DDBJ databases">
        <title>Genome evolution observed in wild isolates of Caulobacter crescentus.</title>
        <authorList>
            <person name="Ely B."/>
            <person name="Wilson K."/>
            <person name="Scott D."/>
        </authorList>
    </citation>
    <scope>NUCLEOTIDE SEQUENCE [LARGE SCALE GENOMIC DNA]</scope>
    <source>
        <strain evidence="2">CB13b1a</strain>
    </source>
</reference>
<evidence type="ECO:0000313" key="2">
    <source>
        <dbReference type="Proteomes" id="UP000217311"/>
    </source>
</evidence>
<proteinExistence type="predicted"/>
<name>A0A290MUS8_CAUVI</name>
<dbReference type="Proteomes" id="UP000217311">
    <property type="component" value="Chromosome"/>
</dbReference>
<dbReference type="EMBL" id="CP023315">
    <property type="protein sequence ID" value="ATC30998.1"/>
    <property type="molecule type" value="Genomic_DNA"/>
</dbReference>
<evidence type="ECO:0000313" key="1">
    <source>
        <dbReference type="EMBL" id="ATC30998.1"/>
    </source>
</evidence>
<protein>
    <submittedName>
        <fullName evidence="1">Uncharacterized protein</fullName>
    </submittedName>
</protein>
<gene>
    <name evidence="1" type="ORF">CA606_00785</name>
</gene>
<dbReference type="AlphaFoldDB" id="A0A290MUS8"/>
<sequence>MVDVYLLVWGDRPARELAWWGDQALTFEQAIRRAMFKLEGDGRRDGHQRSYSVADLAAMGARLTTHSLALKAAHDFDTLLTAVELGLGLAPRRSPLLVYDVAHRLGCYLKIPPQYVYLHAGPRVGAERLKAGLGRYRRLDPADPAQLPTSLRMRLAPNQMENFLCVARRALHSSLWD</sequence>
<accession>A0A290MUS8</accession>
<organism evidence="1 2">
    <name type="scientific">Caulobacter vibrioides</name>
    <name type="common">Caulobacter crescentus</name>
    <dbReference type="NCBI Taxonomy" id="155892"/>
    <lineage>
        <taxon>Bacteria</taxon>
        <taxon>Pseudomonadati</taxon>
        <taxon>Pseudomonadota</taxon>
        <taxon>Alphaproteobacteria</taxon>
        <taxon>Caulobacterales</taxon>
        <taxon>Caulobacteraceae</taxon>
        <taxon>Caulobacter</taxon>
    </lineage>
</organism>